<feature type="region of interest" description="Disordered" evidence="1">
    <location>
        <begin position="14"/>
        <end position="63"/>
    </location>
</feature>
<reference evidence="3 4" key="1">
    <citation type="journal article" date="2007" name="Science">
        <title>The Fusarium graminearum genome reveals a link between localized polymorphism and pathogen specialization.</title>
        <authorList>
            <person name="Cuomo C.A."/>
            <person name="Gueldener U."/>
            <person name="Xu J.-R."/>
            <person name="Trail F."/>
            <person name="Turgeon B.G."/>
            <person name="Di Pietro A."/>
            <person name="Walton J.D."/>
            <person name="Ma L.-J."/>
            <person name="Baker S.E."/>
            <person name="Rep M."/>
            <person name="Adam G."/>
            <person name="Antoniw J."/>
            <person name="Baldwin T."/>
            <person name="Calvo S.E."/>
            <person name="Chang Y.-L."/>
            <person name="DeCaprio D."/>
            <person name="Gale L.R."/>
            <person name="Gnerre S."/>
            <person name="Goswami R.S."/>
            <person name="Hammond-Kosack K."/>
            <person name="Harris L.J."/>
            <person name="Hilburn K."/>
            <person name="Kennell J.C."/>
            <person name="Kroken S."/>
            <person name="Magnuson J.K."/>
            <person name="Mannhaupt G."/>
            <person name="Mauceli E.W."/>
            <person name="Mewes H.-W."/>
            <person name="Mitterbauer R."/>
            <person name="Muehlbauer G."/>
            <person name="Muensterkoetter M."/>
            <person name="Nelson D."/>
            <person name="O'Donnell K."/>
            <person name="Ouellet T."/>
            <person name="Qi W."/>
            <person name="Quesneville H."/>
            <person name="Roncero M.I.G."/>
            <person name="Seong K.-Y."/>
            <person name="Tetko I.V."/>
            <person name="Urban M."/>
            <person name="Waalwijk C."/>
            <person name="Ward T.J."/>
            <person name="Yao J."/>
            <person name="Birren B.W."/>
            <person name="Kistler H.C."/>
        </authorList>
    </citation>
    <scope>NUCLEOTIDE SEQUENCE [LARGE SCALE GENOMIC DNA]</scope>
    <source>
        <strain evidence="4">ATCC MYA-4620 / CBS 123657 / FGSC 9075 / NRRL 31084 / PH-1</strain>
        <strain evidence="3">PH-1 / ATCC MYA-4620 / FGSC 9075 / NRRL 31084</strain>
    </source>
</reference>
<reference evidence="3" key="4">
    <citation type="submission" date="2017-01" db="UniProtKB">
        <authorList>
            <consortium name="EnsemblFungi"/>
        </authorList>
    </citation>
    <scope>IDENTIFICATION</scope>
    <source>
        <strain evidence="3">PH-1 / ATCC MYA-4620 / FGSC 9075 / NRRL 31084</strain>
    </source>
</reference>
<evidence type="ECO:0000313" key="2">
    <source>
        <dbReference type="EMBL" id="CEF84712.1"/>
    </source>
</evidence>
<dbReference type="AlphaFoldDB" id="A0A098DTN0"/>
<reference evidence="2 4" key="3">
    <citation type="journal article" date="2015" name="BMC Genomics">
        <title>The completed genome sequence of the pathogenic ascomycete fungus Fusarium graminearum.</title>
        <authorList>
            <person name="King R."/>
            <person name="Urban M."/>
            <person name="Hammond-Kosack M.C."/>
            <person name="Hassani-Pak K."/>
            <person name="Hammond-Kosack K.E."/>
        </authorList>
    </citation>
    <scope>NUCLEOTIDE SEQUENCE [LARGE SCALE GENOMIC DNA]</scope>
    <source>
        <strain evidence="4">ATCC MYA-4620 / CBS 123657 / FGSC 9075 / NRRL 31084 / PH-1</strain>
        <strain evidence="2">PH-1</strain>
    </source>
</reference>
<evidence type="ECO:0000313" key="4">
    <source>
        <dbReference type="Proteomes" id="UP000070720"/>
    </source>
</evidence>
<dbReference type="VEuPathDB" id="FungiDB:FGRAMPH1_01G27751"/>
<gene>
    <name evidence="2" type="ORF">FGRAMPH1_01T27751</name>
</gene>
<reference evidence="3 4" key="2">
    <citation type="journal article" date="2010" name="Nature">
        <title>Comparative genomics reveals mobile pathogenicity chromosomes in Fusarium.</title>
        <authorList>
            <person name="Ma L.J."/>
            <person name="van der Does H.C."/>
            <person name="Borkovich K.A."/>
            <person name="Coleman J.J."/>
            <person name="Daboussi M.J."/>
            <person name="Di Pietro A."/>
            <person name="Dufresne M."/>
            <person name="Freitag M."/>
            <person name="Grabherr M."/>
            <person name="Henrissat B."/>
            <person name="Houterman P.M."/>
            <person name="Kang S."/>
            <person name="Shim W.B."/>
            <person name="Woloshuk C."/>
            <person name="Xie X."/>
            <person name="Xu J.R."/>
            <person name="Antoniw J."/>
            <person name="Baker S.E."/>
            <person name="Bluhm B.H."/>
            <person name="Breakspear A."/>
            <person name="Brown D.W."/>
            <person name="Butchko R.A."/>
            <person name="Chapman S."/>
            <person name="Coulson R."/>
            <person name="Coutinho P.M."/>
            <person name="Danchin E.G."/>
            <person name="Diener A."/>
            <person name="Gale L.R."/>
            <person name="Gardiner D.M."/>
            <person name="Goff S."/>
            <person name="Hammond-Kosack K.E."/>
            <person name="Hilburn K."/>
            <person name="Hua-Van A."/>
            <person name="Jonkers W."/>
            <person name="Kazan K."/>
            <person name="Kodira C.D."/>
            <person name="Koehrsen M."/>
            <person name="Kumar L."/>
            <person name="Lee Y.H."/>
            <person name="Li L."/>
            <person name="Manners J.M."/>
            <person name="Miranda-Saavedra D."/>
            <person name="Mukherjee M."/>
            <person name="Park G."/>
            <person name="Park J."/>
            <person name="Park S.Y."/>
            <person name="Proctor R.H."/>
            <person name="Regev A."/>
            <person name="Ruiz-Roldan M.C."/>
            <person name="Sain D."/>
            <person name="Sakthikumar S."/>
            <person name="Sykes S."/>
            <person name="Schwartz D.C."/>
            <person name="Turgeon B.G."/>
            <person name="Wapinski I."/>
            <person name="Yoder O."/>
            <person name="Young S."/>
            <person name="Zeng Q."/>
            <person name="Zhou S."/>
            <person name="Galagan J."/>
            <person name="Cuomo C.A."/>
            <person name="Kistler H.C."/>
            <person name="Rep M."/>
        </authorList>
    </citation>
    <scope>GENOME REANNOTATION</scope>
    <source>
        <strain evidence="4">ATCC MYA-4620 / CBS 123657 / FGSC 9075 / NRRL 31084 / PH-1</strain>
        <strain evidence="3">PH-1 / ATCC MYA-4620 / FGSC 9075 / NRRL 31084</strain>
    </source>
</reference>
<dbReference type="Proteomes" id="UP000070720">
    <property type="component" value="Chromosome 4"/>
</dbReference>
<accession>A0A098DTN0</accession>
<dbReference type="EnsemblFungi" id="CEF84712">
    <property type="protein sequence ID" value="CEF84712"/>
    <property type="gene ID" value="FGRRES_20402"/>
</dbReference>
<name>A0A098DTN0_GIBZE</name>
<keyword evidence="4" id="KW-1185">Reference proteome</keyword>
<dbReference type="InParanoid" id="A0A098DTN0"/>
<evidence type="ECO:0000313" key="3">
    <source>
        <dbReference type="EnsemblFungi" id="CEF84712"/>
    </source>
</evidence>
<sequence length="63" mass="6857">MNVIKRQAVHLIKTHLPATSKMAERNVSNSDPPKPTTVADDSNSNPPAGQINGDILNNPKKHF</sequence>
<accession>A0A0E0SE49</accession>
<evidence type="ECO:0000256" key="1">
    <source>
        <dbReference type="SAM" id="MobiDB-lite"/>
    </source>
</evidence>
<proteinExistence type="predicted"/>
<protein>
    <submittedName>
        <fullName evidence="2">Chromosome 4, complete genome</fullName>
    </submittedName>
</protein>
<organism evidence="2 4">
    <name type="scientific">Gibberella zeae (strain ATCC MYA-4620 / CBS 123657 / FGSC 9075 / NRRL 31084 / PH-1)</name>
    <name type="common">Wheat head blight fungus</name>
    <name type="synonym">Fusarium graminearum</name>
    <dbReference type="NCBI Taxonomy" id="229533"/>
    <lineage>
        <taxon>Eukaryota</taxon>
        <taxon>Fungi</taxon>
        <taxon>Dikarya</taxon>
        <taxon>Ascomycota</taxon>
        <taxon>Pezizomycotina</taxon>
        <taxon>Sordariomycetes</taxon>
        <taxon>Hypocreomycetidae</taxon>
        <taxon>Hypocreales</taxon>
        <taxon>Nectriaceae</taxon>
        <taxon>Fusarium</taxon>
    </lineage>
</organism>
<dbReference type="EMBL" id="HG970335">
    <property type="protein sequence ID" value="CEF84712.1"/>
    <property type="molecule type" value="Genomic_DNA"/>
</dbReference>